<evidence type="ECO:0000259" key="1">
    <source>
        <dbReference type="Pfam" id="PF25019"/>
    </source>
</evidence>
<dbReference type="SUPFAM" id="SSF52058">
    <property type="entry name" value="L domain-like"/>
    <property type="match status" value="1"/>
</dbReference>
<protein>
    <submittedName>
        <fullName evidence="3">Disease resistance protein RGA3</fullName>
    </submittedName>
</protein>
<dbReference type="Proteomes" id="UP000813463">
    <property type="component" value="Chromosome 1"/>
</dbReference>
<dbReference type="GeneID" id="130465761"/>
<dbReference type="PANTHER" id="PTHR47186:SF24">
    <property type="entry name" value="DISEASE RESISTANCE RPP13-LIKE PROTEIN 1"/>
    <property type="match status" value="1"/>
</dbReference>
<evidence type="ECO:0000313" key="3">
    <source>
        <dbReference type="RefSeq" id="XP_056690593.1"/>
    </source>
</evidence>
<dbReference type="PANTHER" id="PTHR47186">
    <property type="entry name" value="LEUCINE-RICH REPEAT-CONTAINING PROTEIN 57"/>
    <property type="match status" value="1"/>
</dbReference>
<dbReference type="Gene3D" id="3.80.10.10">
    <property type="entry name" value="Ribonuclease Inhibitor"/>
    <property type="match status" value="1"/>
</dbReference>
<dbReference type="InterPro" id="IPR056789">
    <property type="entry name" value="LRR_R13L1-DRL21"/>
</dbReference>
<dbReference type="RefSeq" id="XP_056690593.1">
    <property type="nucleotide sequence ID" value="XM_056834615.1"/>
</dbReference>
<reference evidence="2" key="1">
    <citation type="journal article" date="2021" name="Nat. Commun.">
        <title>Genomic analyses provide insights into spinach domestication and the genetic basis of agronomic traits.</title>
        <authorList>
            <person name="Cai X."/>
            <person name="Sun X."/>
            <person name="Xu C."/>
            <person name="Sun H."/>
            <person name="Wang X."/>
            <person name="Ge C."/>
            <person name="Zhang Z."/>
            <person name="Wang Q."/>
            <person name="Fei Z."/>
            <person name="Jiao C."/>
            <person name="Wang Q."/>
        </authorList>
    </citation>
    <scope>NUCLEOTIDE SEQUENCE [LARGE SCALE GENOMIC DNA]</scope>
    <source>
        <strain evidence="2">cv. Varoflay</strain>
    </source>
</reference>
<organism evidence="2 3">
    <name type="scientific">Spinacia oleracea</name>
    <name type="common">Spinach</name>
    <dbReference type="NCBI Taxonomy" id="3562"/>
    <lineage>
        <taxon>Eukaryota</taxon>
        <taxon>Viridiplantae</taxon>
        <taxon>Streptophyta</taxon>
        <taxon>Embryophyta</taxon>
        <taxon>Tracheophyta</taxon>
        <taxon>Spermatophyta</taxon>
        <taxon>Magnoliopsida</taxon>
        <taxon>eudicotyledons</taxon>
        <taxon>Gunneridae</taxon>
        <taxon>Pentapetalae</taxon>
        <taxon>Caryophyllales</taxon>
        <taxon>Chenopodiaceae</taxon>
        <taxon>Chenopodioideae</taxon>
        <taxon>Anserineae</taxon>
        <taxon>Spinacia</taxon>
    </lineage>
</organism>
<reference evidence="3" key="2">
    <citation type="submission" date="2025-08" db="UniProtKB">
        <authorList>
            <consortium name="RefSeq"/>
        </authorList>
    </citation>
    <scope>IDENTIFICATION</scope>
    <source>
        <tissue evidence="3">Leaf</tissue>
    </source>
</reference>
<accession>A0ABM3R4Q1</accession>
<sequence>MTNEMKYKVDLDRVTPVADEISTIKGTNFKAVEDELTSVVNQVSLVSDHINHATFETLMTFHELRTLVFIGNYGSSLTKLPSDMFIALKCIEALDLSGCHLTELPYSIGNLSQLRYLDLSFTLLNSLLYCIDGLQELQTLNLKGCKRLHELPKYMKDLIKLLFLSWRANKSYGPEEELAVFKSTEQFKPNSSLIELEIRFYPGSRLPTWNGSGEFEKLVRITLTQCENTQLNVSIGELPNLKYLHIIDLDQVKTITHFFLGVSSVGFPKLERLVIDGMRSLETWEGVKDGDFPLLYELTINNCPKLVGVQFLGTVVESLNLCQRKHCQRHCILS</sequence>
<gene>
    <name evidence="3" type="primary">LOC130465761</name>
</gene>
<proteinExistence type="predicted"/>
<name>A0ABM3R4Q1_SPIOL</name>
<evidence type="ECO:0000313" key="2">
    <source>
        <dbReference type="Proteomes" id="UP000813463"/>
    </source>
</evidence>
<feature type="domain" description="R13L1/DRL21-like LRR repeat region" evidence="1">
    <location>
        <begin position="156"/>
        <end position="248"/>
    </location>
</feature>
<dbReference type="InterPro" id="IPR032675">
    <property type="entry name" value="LRR_dom_sf"/>
</dbReference>
<keyword evidence="2" id="KW-1185">Reference proteome</keyword>
<dbReference type="Pfam" id="PF25019">
    <property type="entry name" value="LRR_R13L1-DRL21"/>
    <property type="match status" value="1"/>
</dbReference>